<dbReference type="OrthoDB" id="3170516at2"/>
<accession>A0A2T0Q7B3</accession>
<name>A0A2T0Q7B3_9ACTN</name>
<evidence type="ECO:0000259" key="2">
    <source>
        <dbReference type="Pfam" id="PF00248"/>
    </source>
</evidence>
<evidence type="ECO:0000313" key="3">
    <source>
        <dbReference type="EMBL" id="PRX99671.1"/>
    </source>
</evidence>
<evidence type="ECO:0000256" key="1">
    <source>
        <dbReference type="ARBA" id="ARBA00023002"/>
    </source>
</evidence>
<comment type="caution">
    <text evidence="3">The sequence shown here is derived from an EMBL/GenBank/DDBJ whole genome shotgun (WGS) entry which is preliminary data.</text>
</comment>
<organism evidence="3 4">
    <name type="scientific">Allonocardiopsis opalescens</name>
    <dbReference type="NCBI Taxonomy" id="1144618"/>
    <lineage>
        <taxon>Bacteria</taxon>
        <taxon>Bacillati</taxon>
        <taxon>Actinomycetota</taxon>
        <taxon>Actinomycetes</taxon>
        <taxon>Streptosporangiales</taxon>
        <taxon>Allonocardiopsis</taxon>
    </lineage>
</organism>
<dbReference type="PANTHER" id="PTHR43364">
    <property type="entry name" value="NADH-SPECIFIC METHYLGLYOXAL REDUCTASE-RELATED"/>
    <property type="match status" value="1"/>
</dbReference>
<feature type="domain" description="NADP-dependent oxidoreductase" evidence="2">
    <location>
        <begin position="16"/>
        <end position="334"/>
    </location>
</feature>
<dbReference type="GO" id="GO:0005829">
    <property type="term" value="C:cytosol"/>
    <property type="evidence" value="ECO:0007669"/>
    <property type="project" value="TreeGrafter"/>
</dbReference>
<dbReference type="GO" id="GO:0016491">
    <property type="term" value="F:oxidoreductase activity"/>
    <property type="evidence" value="ECO:0007669"/>
    <property type="project" value="UniProtKB-KW"/>
</dbReference>
<dbReference type="InterPro" id="IPR036812">
    <property type="entry name" value="NAD(P)_OxRdtase_dom_sf"/>
</dbReference>
<dbReference type="InterPro" id="IPR050523">
    <property type="entry name" value="AKR_Detox_Biosynth"/>
</dbReference>
<dbReference type="SUPFAM" id="SSF51430">
    <property type="entry name" value="NAD(P)-linked oxidoreductase"/>
    <property type="match status" value="1"/>
</dbReference>
<dbReference type="Pfam" id="PF00248">
    <property type="entry name" value="Aldo_ket_red"/>
    <property type="match status" value="1"/>
</dbReference>
<reference evidence="3 4" key="1">
    <citation type="submission" date="2018-03" db="EMBL/GenBank/DDBJ databases">
        <title>Genomic Encyclopedia of Archaeal and Bacterial Type Strains, Phase II (KMG-II): from individual species to whole genera.</title>
        <authorList>
            <person name="Goeker M."/>
        </authorList>
    </citation>
    <scope>NUCLEOTIDE SEQUENCE [LARGE SCALE GENOMIC DNA]</scope>
    <source>
        <strain evidence="3 4">DSM 45601</strain>
    </source>
</reference>
<dbReference type="InterPro" id="IPR023210">
    <property type="entry name" value="NADP_OxRdtase_dom"/>
</dbReference>
<dbReference type="Proteomes" id="UP000237846">
    <property type="component" value="Unassembled WGS sequence"/>
</dbReference>
<dbReference type="EMBL" id="PVZC01000003">
    <property type="protein sequence ID" value="PRX99671.1"/>
    <property type="molecule type" value="Genomic_DNA"/>
</dbReference>
<dbReference type="PANTHER" id="PTHR43364:SF4">
    <property type="entry name" value="NAD(P)-LINKED OXIDOREDUCTASE SUPERFAMILY PROTEIN"/>
    <property type="match status" value="1"/>
</dbReference>
<keyword evidence="4" id="KW-1185">Reference proteome</keyword>
<dbReference type="RefSeq" id="WP_106244440.1">
    <property type="nucleotide sequence ID" value="NZ_PVZC01000003.1"/>
</dbReference>
<keyword evidence="1" id="KW-0560">Oxidoreductase</keyword>
<protein>
    <submittedName>
        <fullName evidence="3">Aryl-alcohol dehydrogenase-like predicted oxidoreductase</fullName>
    </submittedName>
</protein>
<gene>
    <name evidence="3" type="ORF">CLV72_103276</name>
</gene>
<dbReference type="AlphaFoldDB" id="A0A2T0Q7B3"/>
<sequence>MKTVELGRTGEQVSHLALGCMLMGTTTDEPTAHRMLDRYLDAGGGFLDTANCYGWFLQRGSRGGESESVLGRWMARGGRRDQVFLATKGTAMVRDPDAAWAGRDDPDWTIARRDFEGAGAQTLRRNIDDSLRRLGTDHIDLYYVHVDDLSTPLEETLEALAGIVRAGKARYIGWSNVRTWRLERIRGLCERNGWPAPVALQQQHSYLRRRAGLEHVSIVDDEQYDYLRHHDDLTLVAYSPILKGIYDDPAKREGHWAMDPYQGPDADARLAAVTEIAAEAGATPNQVVLAWLMHQERPRVVPLAGPRTLEQLEAALPALDVKLTEEQLARLDAAGA</sequence>
<proteinExistence type="predicted"/>
<evidence type="ECO:0000313" key="4">
    <source>
        <dbReference type="Proteomes" id="UP000237846"/>
    </source>
</evidence>
<dbReference type="Gene3D" id="3.20.20.100">
    <property type="entry name" value="NADP-dependent oxidoreductase domain"/>
    <property type="match status" value="1"/>
</dbReference>